<evidence type="ECO:0000256" key="7">
    <source>
        <dbReference type="RuleBase" id="RU000477"/>
    </source>
</evidence>
<dbReference type="Proteomes" id="UP000447873">
    <property type="component" value="Unassembled WGS sequence"/>
</dbReference>
<dbReference type="EMBL" id="WNWS01000240">
    <property type="protein sequence ID" value="KAE9973540.1"/>
    <property type="molecule type" value="Genomic_DNA"/>
</dbReference>
<feature type="transmembrane region" description="Helical" evidence="8">
    <location>
        <begin position="92"/>
        <end position="110"/>
    </location>
</feature>
<organism evidence="9 12">
    <name type="scientific">Venturia inaequalis</name>
    <name type="common">Apple scab fungus</name>
    <dbReference type="NCBI Taxonomy" id="5025"/>
    <lineage>
        <taxon>Eukaryota</taxon>
        <taxon>Fungi</taxon>
        <taxon>Dikarya</taxon>
        <taxon>Ascomycota</taxon>
        <taxon>Pezizomycotina</taxon>
        <taxon>Dothideomycetes</taxon>
        <taxon>Pleosporomycetidae</taxon>
        <taxon>Venturiales</taxon>
        <taxon>Venturiaceae</taxon>
        <taxon>Venturia</taxon>
    </lineage>
</organism>
<evidence type="ECO:0000313" key="13">
    <source>
        <dbReference type="Proteomes" id="UP000490939"/>
    </source>
</evidence>
<feature type="transmembrane region" description="Helical" evidence="8">
    <location>
        <begin position="235"/>
        <end position="255"/>
    </location>
</feature>
<dbReference type="Proteomes" id="UP000490939">
    <property type="component" value="Unassembled WGS sequence"/>
</dbReference>
<dbReference type="InterPro" id="IPR023271">
    <property type="entry name" value="Aquaporin-like"/>
</dbReference>
<feature type="transmembrane region" description="Helical" evidence="8">
    <location>
        <begin position="161"/>
        <end position="178"/>
    </location>
</feature>
<dbReference type="Gene3D" id="1.20.1080.10">
    <property type="entry name" value="Glycerol uptake facilitator protein"/>
    <property type="match status" value="1"/>
</dbReference>
<dbReference type="EMBL" id="WNWQ01000084">
    <property type="protein sequence ID" value="KAE9979990.1"/>
    <property type="molecule type" value="Genomic_DNA"/>
</dbReference>
<sequence length="284" mass="30082">MARFTRSDLKPYFAEFVGTALIVLIGDGVIAQCLLSDYKFGTWLSINLAWAVAISLSGYLSDPSPTVNPAVSITMALIRPSAGAWKQLPGKIAAQVLGGFVGAALLYANYVSAIDAWDPERTIPGGSILSPTGHNSAGIFATYPTVHYADGDKWGPALNEALGAGFLMFALLTISDPLNKERFVAPQFSIFATLLGIGAALGWQTGYAINPARDLGPRLFTAIVYGSEVFSAKGYYFVVPLFAPVAGCLFGAAVYDSLLYEGEGSTITDAIDKLDGREGAFRLD</sequence>
<evidence type="ECO:0000256" key="3">
    <source>
        <dbReference type="ARBA" id="ARBA00022448"/>
    </source>
</evidence>
<evidence type="ECO:0000256" key="1">
    <source>
        <dbReference type="ARBA" id="ARBA00004141"/>
    </source>
</evidence>
<evidence type="ECO:0000313" key="11">
    <source>
        <dbReference type="EMBL" id="KAE9992177.1"/>
    </source>
</evidence>
<dbReference type="EMBL" id="WNWR01000068">
    <property type="protein sequence ID" value="KAE9992177.1"/>
    <property type="molecule type" value="Genomic_DNA"/>
</dbReference>
<evidence type="ECO:0008006" key="14">
    <source>
        <dbReference type="Google" id="ProtNLM"/>
    </source>
</evidence>
<gene>
    <name evidence="10" type="ORF">BLS_009296</name>
    <name evidence="11" type="ORF">EG327_009911</name>
    <name evidence="9" type="ORF">EG328_004381</name>
</gene>
<evidence type="ECO:0000313" key="12">
    <source>
        <dbReference type="Proteomes" id="UP000447873"/>
    </source>
</evidence>
<evidence type="ECO:0000256" key="4">
    <source>
        <dbReference type="ARBA" id="ARBA00022692"/>
    </source>
</evidence>
<dbReference type="InterPro" id="IPR050363">
    <property type="entry name" value="MIP/Aquaporin"/>
</dbReference>
<dbReference type="PRINTS" id="PR00783">
    <property type="entry name" value="MINTRINSICP"/>
</dbReference>
<dbReference type="InterPro" id="IPR000425">
    <property type="entry name" value="MIP"/>
</dbReference>
<dbReference type="GO" id="GO:0015250">
    <property type="term" value="F:water channel activity"/>
    <property type="evidence" value="ECO:0007669"/>
    <property type="project" value="TreeGrafter"/>
</dbReference>
<dbReference type="PANTHER" id="PTHR43829">
    <property type="entry name" value="AQUAPORIN OR AQUAGLYCEROPORIN RELATED"/>
    <property type="match status" value="1"/>
</dbReference>
<accession>A0A8H3YTU5</accession>
<evidence type="ECO:0000313" key="9">
    <source>
        <dbReference type="EMBL" id="KAE9973540.1"/>
    </source>
</evidence>
<keyword evidence="6 8" id="KW-0472">Membrane</keyword>
<protein>
    <recommendedName>
        <fullName evidence="14">Aquaporin-like protein</fullName>
    </recommendedName>
</protein>
<keyword evidence="13" id="KW-1185">Reference proteome</keyword>
<dbReference type="Proteomes" id="UP000433883">
    <property type="component" value="Unassembled WGS sequence"/>
</dbReference>
<dbReference type="GO" id="GO:0015254">
    <property type="term" value="F:glycerol channel activity"/>
    <property type="evidence" value="ECO:0007669"/>
    <property type="project" value="TreeGrafter"/>
</dbReference>
<dbReference type="Pfam" id="PF00230">
    <property type="entry name" value="MIP"/>
    <property type="match status" value="1"/>
</dbReference>
<keyword evidence="4 7" id="KW-0812">Transmembrane</keyword>
<dbReference type="SUPFAM" id="SSF81338">
    <property type="entry name" value="Aquaporin-like"/>
    <property type="match status" value="1"/>
</dbReference>
<evidence type="ECO:0000256" key="5">
    <source>
        <dbReference type="ARBA" id="ARBA00022989"/>
    </source>
</evidence>
<dbReference type="OrthoDB" id="3222at2759"/>
<keyword evidence="5 8" id="KW-1133">Transmembrane helix</keyword>
<dbReference type="PANTHER" id="PTHR43829:SF9">
    <property type="entry name" value="AQUAPORIN-9"/>
    <property type="match status" value="1"/>
</dbReference>
<evidence type="ECO:0000256" key="8">
    <source>
        <dbReference type="SAM" id="Phobius"/>
    </source>
</evidence>
<feature type="transmembrane region" description="Helical" evidence="8">
    <location>
        <begin position="12"/>
        <end position="35"/>
    </location>
</feature>
<dbReference type="GO" id="GO:0005886">
    <property type="term" value="C:plasma membrane"/>
    <property type="evidence" value="ECO:0007669"/>
    <property type="project" value="TreeGrafter"/>
</dbReference>
<name>A0A8H3YTU5_VENIN</name>
<comment type="subcellular location">
    <subcellularLocation>
        <location evidence="1">Membrane</location>
        <topology evidence="1">Multi-pass membrane protein</topology>
    </subcellularLocation>
</comment>
<comment type="similarity">
    <text evidence="2 7">Belongs to the MIP/aquaporin (TC 1.A.8) family.</text>
</comment>
<evidence type="ECO:0000313" key="10">
    <source>
        <dbReference type="EMBL" id="KAE9979990.1"/>
    </source>
</evidence>
<evidence type="ECO:0000256" key="2">
    <source>
        <dbReference type="ARBA" id="ARBA00006175"/>
    </source>
</evidence>
<dbReference type="AlphaFoldDB" id="A0A8H3YTU5"/>
<evidence type="ECO:0000256" key="6">
    <source>
        <dbReference type="ARBA" id="ARBA00023136"/>
    </source>
</evidence>
<feature type="transmembrane region" description="Helical" evidence="8">
    <location>
        <begin position="190"/>
        <end position="209"/>
    </location>
</feature>
<comment type="caution">
    <text evidence="9">The sequence shown here is derived from an EMBL/GenBank/DDBJ whole genome shotgun (WGS) entry which is preliminary data.</text>
</comment>
<keyword evidence="3 7" id="KW-0813">Transport</keyword>
<proteinExistence type="inferred from homology"/>
<reference evidence="9 12" key="1">
    <citation type="submission" date="2018-12" db="EMBL/GenBank/DDBJ databases">
        <title>Venturia inaequalis Genome Resource.</title>
        <authorList>
            <person name="Lichtner F.J."/>
        </authorList>
    </citation>
    <scope>NUCLEOTIDE SEQUENCE [LARGE SCALE GENOMIC DNA]</scope>
    <source>
        <strain evidence="9 12">120213</strain>
        <strain evidence="10">Bline_iso_100314</strain>
        <strain evidence="11 13">DMI_063113</strain>
    </source>
</reference>